<keyword evidence="2 9" id="KW-0378">Hydrolase</keyword>
<evidence type="ECO:0000313" key="11">
    <source>
        <dbReference type="EMBL" id="MCP2365306.1"/>
    </source>
</evidence>
<sequence length="708" mass="79252">MSGATLRLLDKADKEILKLPRAVKGAIYDFQHKFRQDLNNPGLRFKRLEGHPRLYSARVNLDYRALLLHAGGNDYILVAVKARQEVYDNLDKFAYQINPVTGGIEFVDLVTIEATVVEKPAGPEPLFAKFSAEQLRDLGVAEPLLGLIAKITTEDELLGLASYAPQLTGEVLLALYSGKTPEEVLDQITTPVAVTEEIDAEDYQAALVRPATVTTDDADLQEILEQGDFGRWRVFLHPTQRKIVERSYSGPTRVSGGPGTGKTIVALHRVKHLVDRLGPGSGKVLLTTFNTNLAADLRQRLIALAGAEILQYVDILNVDKVAGAIVAQANSGGHRTRIDDTKALKEWEELLLEEGESRWDADFMRAEWSQVILGQACATRADYFRVRRVGRGRSISREDRAAIWRLAERYVLRLDAKGVWTNQQFAERAARLEMEKARDRASYEANAGLQRESGIWHRPRYSHIVIDEAQDLSVAHWKMLRAMIPEGPNDLFIAGDTHQRIYGNYVSLGSLGINIRGRSSKLTLSYRTTHEILGAAVRLLGHEEWDDLDEGSDDLAGYRSVLRGPEPSLVPYSTWDAELDGIVRQVKEWDGGSIAIAVPRRSMVSEVENRLGKAEIVSCSITSDGPRLVEAPVHIGTMHRFKGLEYQRMIIAGVAEGLVPRNMDFEQSDPLRFRREMRRARSLLFVASTRARDSIVISWHGRKSRFLP</sequence>
<dbReference type="RefSeq" id="WP_253758480.1">
    <property type="nucleotide sequence ID" value="NZ_BAABKA010000005.1"/>
</dbReference>
<organism evidence="11 12">
    <name type="scientific">Nonomuraea thailandensis</name>
    <dbReference type="NCBI Taxonomy" id="1188745"/>
    <lineage>
        <taxon>Bacteria</taxon>
        <taxon>Bacillati</taxon>
        <taxon>Actinomycetota</taxon>
        <taxon>Actinomycetes</taxon>
        <taxon>Streptosporangiales</taxon>
        <taxon>Streptosporangiaceae</taxon>
        <taxon>Nonomuraea</taxon>
    </lineage>
</organism>
<dbReference type="Gene3D" id="3.30.2310.20">
    <property type="entry name" value="RelE-like"/>
    <property type="match status" value="1"/>
</dbReference>
<dbReference type="GO" id="GO:0033202">
    <property type="term" value="C:DNA helicase complex"/>
    <property type="evidence" value="ECO:0007669"/>
    <property type="project" value="TreeGrafter"/>
</dbReference>
<dbReference type="GO" id="GO:0000725">
    <property type="term" value="P:recombinational repair"/>
    <property type="evidence" value="ECO:0007669"/>
    <property type="project" value="TreeGrafter"/>
</dbReference>
<proteinExistence type="predicted"/>
<dbReference type="AlphaFoldDB" id="A0A9X2KCQ8"/>
<dbReference type="InterPro" id="IPR000212">
    <property type="entry name" value="DNA_helicase_UvrD/REP"/>
</dbReference>
<dbReference type="GO" id="GO:0016787">
    <property type="term" value="F:hydrolase activity"/>
    <property type="evidence" value="ECO:0007669"/>
    <property type="project" value="UniProtKB-UniRule"/>
</dbReference>
<dbReference type="Gene3D" id="3.40.50.300">
    <property type="entry name" value="P-loop containing nucleotide triphosphate hydrolases"/>
    <property type="match status" value="2"/>
</dbReference>
<dbReference type="Pfam" id="PF13361">
    <property type="entry name" value="UvrD_C"/>
    <property type="match status" value="1"/>
</dbReference>
<evidence type="ECO:0000256" key="1">
    <source>
        <dbReference type="ARBA" id="ARBA00022741"/>
    </source>
</evidence>
<dbReference type="PANTHER" id="PTHR11070:SF45">
    <property type="entry name" value="DNA 3'-5' HELICASE"/>
    <property type="match status" value="1"/>
</dbReference>
<evidence type="ECO:0000259" key="10">
    <source>
        <dbReference type="PROSITE" id="PS51198"/>
    </source>
</evidence>
<dbReference type="EMBL" id="JAMZEB010000002">
    <property type="protein sequence ID" value="MCP2365306.1"/>
    <property type="molecule type" value="Genomic_DNA"/>
</dbReference>
<evidence type="ECO:0000256" key="9">
    <source>
        <dbReference type="PROSITE-ProRule" id="PRU00560"/>
    </source>
</evidence>
<reference evidence="11" key="1">
    <citation type="submission" date="2022-06" db="EMBL/GenBank/DDBJ databases">
        <title>Sequencing the genomes of 1000 actinobacteria strains.</title>
        <authorList>
            <person name="Klenk H.-P."/>
        </authorList>
    </citation>
    <scope>NUCLEOTIDE SEQUENCE</scope>
    <source>
        <strain evidence="11">DSM 46694</strain>
    </source>
</reference>
<dbReference type="PROSITE" id="PS51198">
    <property type="entry name" value="UVRD_HELICASE_ATP_BIND"/>
    <property type="match status" value="1"/>
</dbReference>
<name>A0A9X2KCQ8_9ACTN</name>
<dbReference type="Pfam" id="PF00580">
    <property type="entry name" value="UvrD-helicase"/>
    <property type="match status" value="1"/>
</dbReference>
<keyword evidence="11" id="KW-0540">Nuclease</keyword>
<dbReference type="Proteomes" id="UP001139648">
    <property type="component" value="Unassembled WGS sequence"/>
</dbReference>
<evidence type="ECO:0000256" key="5">
    <source>
        <dbReference type="ARBA" id="ARBA00023235"/>
    </source>
</evidence>
<dbReference type="GO" id="GO:0004519">
    <property type="term" value="F:endonuclease activity"/>
    <property type="evidence" value="ECO:0007669"/>
    <property type="project" value="UniProtKB-KW"/>
</dbReference>
<evidence type="ECO:0000256" key="3">
    <source>
        <dbReference type="ARBA" id="ARBA00022806"/>
    </source>
</evidence>
<dbReference type="GO" id="GO:0005829">
    <property type="term" value="C:cytosol"/>
    <property type="evidence" value="ECO:0007669"/>
    <property type="project" value="TreeGrafter"/>
</dbReference>
<dbReference type="InterPro" id="IPR027417">
    <property type="entry name" value="P-loop_NTPase"/>
</dbReference>
<evidence type="ECO:0000256" key="6">
    <source>
        <dbReference type="ARBA" id="ARBA00034617"/>
    </source>
</evidence>
<dbReference type="GO" id="GO:0043138">
    <property type="term" value="F:3'-5' DNA helicase activity"/>
    <property type="evidence" value="ECO:0007669"/>
    <property type="project" value="UniProtKB-EC"/>
</dbReference>
<dbReference type="InterPro" id="IPR035093">
    <property type="entry name" value="RelE/ParE_toxin_dom_sf"/>
</dbReference>
<dbReference type="GO" id="GO:0005524">
    <property type="term" value="F:ATP binding"/>
    <property type="evidence" value="ECO:0007669"/>
    <property type="project" value="UniProtKB-UniRule"/>
</dbReference>
<evidence type="ECO:0000256" key="4">
    <source>
        <dbReference type="ARBA" id="ARBA00022840"/>
    </source>
</evidence>
<feature type="domain" description="UvrD-like helicase ATP-binding" evidence="10">
    <location>
        <begin position="235"/>
        <end position="529"/>
    </location>
</feature>
<dbReference type="SUPFAM" id="SSF52540">
    <property type="entry name" value="P-loop containing nucleoside triphosphate hydrolases"/>
    <property type="match status" value="1"/>
</dbReference>
<dbReference type="GO" id="GO:0003677">
    <property type="term" value="F:DNA binding"/>
    <property type="evidence" value="ECO:0007669"/>
    <property type="project" value="InterPro"/>
</dbReference>
<dbReference type="PANTHER" id="PTHR11070">
    <property type="entry name" value="UVRD / RECB / PCRA DNA HELICASE FAMILY MEMBER"/>
    <property type="match status" value="1"/>
</dbReference>
<evidence type="ECO:0000313" key="12">
    <source>
        <dbReference type="Proteomes" id="UP001139648"/>
    </source>
</evidence>
<evidence type="ECO:0000256" key="7">
    <source>
        <dbReference type="ARBA" id="ARBA00034808"/>
    </source>
</evidence>
<keyword evidence="12" id="KW-1185">Reference proteome</keyword>
<dbReference type="EC" id="5.6.2.4" evidence="7"/>
<evidence type="ECO:0000256" key="8">
    <source>
        <dbReference type="ARBA" id="ARBA00048988"/>
    </source>
</evidence>
<feature type="binding site" evidence="9">
    <location>
        <begin position="256"/>
        <end position="263"/>
    </location>
    <ligand>
        <name>ATP</name>
        <dbReference type="ChEBI" id="CHEBI:30616"/>
    </ligand>
</feature>
<keyword evidence="3 9" id="KW-0347">Helicase</keyword>
<comment type="catalytic activity">
    <reaction evidence="8">
        <text>ATP + H2O = ADP + phosphate + H(+)</text>
        <dbReference type="Rhea" id="RHEA:13065"/>
        <dbReference type="ChEBI" id="CHEBI:15377"/>
        <dbReference type="ChEBI" id="CHEBI:15378"/>
        <dbReference type="ChEBI" id="CHEBI:30616"/>
        <dbReference type="ChEBI" id="CHEBI:43474"/>
        <dbReference type="ChEBI" id="CHEBI:456216"/>
        <dbReference type="EC" id="5.6.2.4"/>
    </reaction>
</comment>
<keyword evidence="1 9" id="KW-0547">Nucleotide-binding</keyword>
<dbReference type="SUPFAM" id="SSF143011">
    <property type="entry name" value="RelE-like"/>
    <property type="match status" value="1"/>
</dbReference>
<comment type="caution">
    <text evidence="11">The sequence shown here is derived from an EMBL/GenBank/DDBJ whole genome shotgun (WGS) entry which is preliminary data.</text>
</comment>
<evidence type="ECO:0000256" key="2">
    <source>
        <dbReference type="ARBA" id="ARBA00022801"/>
    </source>
</evidence>
<keyword evidence="4 9" id="KW-0067">ATP-binding</keyword>
<comment type="catalytic activity">
    <reaction evidence="6">
        <text>Couples ATP hydrolysis with the unwinding of duplex DNA by translocating in the 3'-5' direction.</text>
        <dbReference type="EC" id="5.6.2.4"/>
    </reaction>
</comment>
<keyword evidence="11" id="KW-0255">Endonuclease</keyword>
<gene>
    <name evidence="11" type="ORF">HD597_012326</name>
</gene>
<dbReference type="InterPro" id="IPR014016">
    <property type="entry name" value="UvrD-like_ATP-bd"/>
</dbReference>
<dbReference type="InterPro" id="IPR014017">
    <property type="entry name" value="DNA_helicase_UvrD-like_C"/>
</dbReference>
<accession>A0A9X2KCQ8</accession>
<keyword evidence="5" id="KW-0413">Isomerase</keyword>
<protein>
    <recommendedName>
        <fullName evidence="7">DNA 3'-5' helicase</fullName>
        <ecNumber evidence="7">5.6.2.4</ecNumber>
    </recommendedName>
</protein>